<dbReference type="Gene3D" id="2.10.25.10">
    <property type="entry name" value="Laminin"/>
    <property type="match status" value="3"/>
</dbReference>
<keyword evidence="6" id="KW-1185">Reference proteome</keyword>
<sequence>MGIKLRHSMGAPQPCPHSLVIFLLNMMYTFENVNGTVKFSSPKSVLPIPSQLTGMKVTMIGHKLKIVLESVQTAIVWDTEKLIVVEASPSLWNRTGGLCGTMDMDIRNDFISKTGTQQKLARTFVDSWRTPNVDVDKSKCIMEQVEDMDVAKCDPEKKKKAESVCEKLVRSSKFVQCLEKYNTDMLIESCVSDYCFCPDSEHPEKCSCDGVSVFAQDCAFQGVELEHGWRDMEVCPLPCSDGRIYKACGPSSEPSCGVAMTNEKDAQCREGCFCPDGTIQHEGKCIDPFQCPCQLRGKSFKAGSKVKKDCNTCTCENGAWKCTDVNCGSRCGAIGDPHYVTFDGRRFDFMGKCSYRLLLTDNVTVDAENVACPGSISEAMELIPTSLDLPSCTKSVTISYKIGERVRTIKLKQGRSIFVDDQEVVKLPKTLVKGLLKIRQASSTFLSVEFQDGLKVWWDGVTRVYIDTPASYRDKTKGLCGTFNSNQQDDFLTPEGDIESVVEPFADKWRTKETCPYITDTVPVPHPCQVNLENKSKAEKDFKRLRLPRPVNMKMEGVIKWLMGKTLYFGNLKPLSAMPKCLNNGICVSPGVCTCSDNFRGPQCQYEKKICLQKPSLPSNSRQTCSSSQCTISCAKGYRFPDGTTVTNVVCKDGDWKPTRGDWPTVPDCQPVCSPKCRNGGNCLSFNVCQCPPEFRGPQCQYSVDNCAPKKLKFNGGYNCSGTGDTISCTLYCPKGVEFDSQPSPVYTCSYSKGIFSPDTVPKCVFTDDMDVISMGGYSQSTQIRTGQTYSGGSWSYSGGGRGNYCSAHTHFVKKSFLLGHGQGHGYGHGQGHSQGHAYGHDKHLKHGGGYSYQVKQKLPYGHQQHHWNFEGGFPPGHMGGAFPPGHVKYMQDCTGKPNQPLNAMLKCTSNSNTCKATCMPDYKFPNGETNLLISCVEGEWIVQGAEWPQVPSCEPIC</sequence>
<keyword evidence="2 4" id="KW-1015">Disulfide bond</keyword>
<dbReference type="SMART" id="SM00181">
    <property type="entry name" value="EGF"/>
    <property type="match status" value="2"/>
</dbReference>
<feature type="disulfide bond" evidence="4">
    <location>
        <begin position="691"/>
        <end position="700"/>
    </location>
</feature>
<evidence type="ECO:0000256" key="4">
    <source>
        <dbReference type="PROSITE-ProRule" id="PRU00076"/>
    </source>
</evidence>
<dbReference type="SUPFAM" id="SSF57567">
    <property type="entry name" value="Serine protease inhibitors"/>
    <property type="match status" value="1"/>
</dbReference>
<dbReference type="InterPro" id="IPR001007">
    <property type="entry name" value="VWF_dom"/>
</dbReference>
<name>A0A1B0D0P6_PHLPP</name>
<dbReference type="Pfam" id="PF07974">
    <property type="entry name" value="EGF_2"/>
    <property type="match status" value="1"/>
</dbReference>
<comment type="caution">
    <text evidence="4">Lacks conserved residue(s) required for the propagation of feature annotation.</text>
</comment>
<dbReference type="SMART" id="SM00215">
    <property type="entry name" value="VWC_out"/>
    <property type="match status" value="1"/>
</dbReference>
<organism evidence="5 6">
    <name type="scientific">Phlebotomus papatasi</name>
    <name type="common">Sandfly</name>
    <dbReference type="NCBI Taxonomy" id="29031"/>
    <lineage>
        <taxon>Eukaryota</taxon>
        <taxon>Metazoa</taxon>
        <taxon>Ecdysozoa</taxon>
        <taxon>Arthropoda</taxon>
        <taxon>Hexapoda</taxon>
        <taxon>Insecta</taxon>
        <taxon>Pterygota</taxon>
        <taxon>Neoptera</taxon>
        <taxon>Endopterygota</taxon>
        <taxon>Diptera</taxon>
        <taxon>Nematocera</taxon>
        <taxon>Psychodoidea</taxon>
        <taxon>Psychodidae</taxon>
        <taxon>Phlebotomus</taxon>
        <taxon>Phlebotomus</taxon>
    </lineage>
</organism>
<dbReference type="SMART" id="SM00216">
    <property type="entry name" value="VWD"/>
    <property type="match status" value="1"/>
</dbReference>
<dbReference type="Proteomes" id="UP000092462">
    <property type="component" value="Unassembled WGS sequence"/>
</dbReference>
<dbReference type="Pfam" id="PF01826">
    <property type="entry name" value="TIL"/>
    <property type="match status" value="1"/>
</dbReference>
<dbReference type="SMART" id="SM00832">
    <property type="entry name" value="C8"/>
    <property type="match status" value="1"/>
</dbReference>
<dbReference type="InterPro" id="IPR036084">
    <property type="entry name" value="Ser_inhib-like_sf"/>
</dbReference>
<reference evidence="5" key="1">
    <citation type="submission" date="2022-08" db="UniProtKB">
        <authorList>
            <consortium name="EnsemblMetazoa"/>
        </authorList>
    </citation>
    <scope>IDENTIFICATION</scope>
    <source>
        <strain evidence="5">Israel</strain>
    </source>
</reference>
<dbReference type="GO" id="GO:0005615">
    <property type="term" value="C:extracellular space"/>
    <property type="evidence" value="ECO:0007669"/>
    <property type="project" value="TreeGrafter"/>
</dbReference>
<evidence type="ECO:0000256" key="2">
    <source>
        <dbReference type="ARBA" id="ARBA00023157"/>
    </source>
</evidence>
<dbReference type="VEuPathDB" id="VectorBase:PPAPM1_008652"/>
<dbReference type="InterPro" id="IPR000742">
    <property type="entry name" value="EGF"/>
</dbReference>
<dbReference type="CDD" id="cd19941">
    <property type="entry name" value="TIL"/>
    <property type="match status" value="1"/>
</dbReference>
<dbReference type="InterPro" id="IPR014853">
    <property type="entry name" value="VWF/SSPO/ZAN-like_Cys-rich_dom"/>
</dbReference>
<dbReference type="Pfam" id="PF00094">
    <property type="entry name" value="VWD"/>
    <property type="match status" value="2"/>
</dbReference>
<dbReference type="PANTHER" id="PTHR11339">
    <property type="entry name" value="EXTRACELLULAR MATRIX GLYCOPROTEIN RELATED"/>
    <property type="match status" value="1"/>
</dbReference>
<dbReference type="PROSITE" id="PS50026">
    <property type="entry name" value="EGF_3"/>
    <property type="match status" value="2"/>
</dbReference>
<dbReference type="EMBL" id="AJVK01021554">
    <property type="status" value="NOT_ANNOTATED_CDS"/>
    <property type="molecule type" value="Genomic_DNA"/>
</dbReference>
<dbReference type="PROSITE" id="PS51233">
    <property type="entry name" value="VWFD"/>
    <property type="match status" value="2"/>
</dbReference>
<dbReference type="Pfam" id="PF08742">
    <property type="entry name" value="C8"/>
    <property type="match status" value="1"/>
</dbReference>
<accession>A0A1B0D0P6</accession>
<dbReference type="InterPro" id="IPR050780">
    <property type="entry name" value="Mucin_vWF_Thrombospondin_sf"/>
</dbReference>
<dbReference type="Pfam" id="PF23244">
    <property type="entry name" value="VWF"/>
    <property type="match status" value="1"/>
</dbReference>
<dbReference type="InterPro" id="IPR002919">
    <property type="entry name" value="TIL_dom"/>
</dbReference>
<dbReference type="PANTHER" id="PTHR11339:SF386">
    <property type="entry name" value="HEMOLECTIN, ISOFORM A"/>
    <property type="match status" value="1"/>
</dbReference>
<feature type="disulfide bond" evidence="4">
    <location>
        <begin position="673"/>
        <end position="683"/>
    </location>
</feature>
<keyword evidence="4" id="KW-0245">EGF-like domain</keyword>
<dbReference type="AlphaFoldDB" id="A0A1B0D0P6"/>
<keyword evidence="1" id="KW-0677">Repeat</keyword>
<dbReference type="VEuPathDB" id="VectorBase:PPAI000918"/>
<dbReference type="InterPro" id="IPR001846">
    <property type="entry name" value="VWF_type-D"/>
</dbReference>
<dbReference type="EnsemblMetazoa" id="PPAI000918-RA">
    <property type="protein sequence ID" value="PPAI000918-PA"/>
    <property type="gene ID" value="PPAI000918"/>
</dbReference>
<feature type="disulfide bond" evidence="4">
    <location>
        <begin position="595"/>
        <end position="604"/>
    </location>
</feature>
<proteinExistence type="predicted"/>
<dbReference type="PROSITE" id="PS00022">
    <property type="entry name" value="EGF_1"/>
    <property type="match status" value="2"/>
</dbReference>
<dbReference type="GO" id="GO:0031012">
    <property type="term" value="C:extracellular matrix"/>
    <property type="evidence" value="ECO:0007669"/>
    <property type="project" value="TreeGrafter"/>
</dbReference>
<protein>
    <submittedName>
        <fullName evidence="5">Uncharacterized protein</fullName>
    </submittedName>
</protein>
<evidence type="ECO:0000313" key="5">
    <source>
        <dbReference type="EnsemblMetazoa" id="PPAI000918-PA"/>
    </source>
</evidence>
<dbReference type="SUPFAM" id="SSF57196">
    <property type="entry name" value="EGF/Laminin"/>
    <property type="match status" value="1"/>
</dbReference>
<evidence type="ECO:0000313" key="6">
    <source>
        <dbReference type="Proteomes" id="UP000092462"/>
    </source>
</evidence>
<dbReference type="InterPro" id="IPR013111">
    <property type="entry name" value="EGF_extracell"/>
</dbReference>
<evidence type="ECO:0000256" key="3">
    <source>
        <dbReference type="ARBA" id="ARBA00023180"/>
    </source>
</evidence>
<evidence type="ECO:0000256" key="1">
    <source>
        <dbReference type="ARBA" id="ARBA00022737"/>
    </source>
</evidence>
<keyword evidence="3" id="KW-0325">Glycoprotein</keyword>